<organism evidence="6 7">
    <name type="scientific">Linum trigynum</name>
    <dbReference type="NCBI Taxonomy" id="586398"/>
    <lineage>
        <taxon>Eukaryota</taxon>
        <taxon>Viridiplantae</taxon>
        <taxon>Streptophyta</taxon>
        <taxon>Embryophyta</taxon>
        <taxon>Tracheophyta</taxon>
        <taxon>Spermatophyta</taxon>
        <taxon>Magnoliopsida</taxon>
        <taxon>eudicotyledons</taxon>
        <taxon>Gunneridae</taxon>
        <taxon>Pentapetalae</taxon>
        <taxon>rosids</taxon>
        <taxon>fabids</taxon>
        <taxon>Malpighiales</taxon>
        <taxon>Linaceae</taxon>
        <taxon>Linum</taxon>
    </lineage>
</organism>
<dbReference type="PANTHER" id="PTHR33248">
    <property type="entry name" value="ZINC ION-BINDING PROTEIN"/>
    <property type="match status" value="1"/>
</dbReference>
<evidence type="ECO:0000256" key="2">
    <source>
        <dbReference type="ARBA" id="ARBA00022771"/>
    </source>
</evidence>
<dbReference type="Pfam" id="PF06839">
    <property type="entry name" value="Zn_ribbon_GRF"/>
    <property type="match status" value="1"/>
</dbReference>
<keyword evidence="7" id="KW-1185">Reference proteome</keyword>
<dbReference type="GO" id="GO:0008270">
    <property type="term" value="F:zinc ion binding"/>
    <property type="evidence" value="ECO:0007669"/>
    <property type="project" value="UniProtKB-KW"/>
</dbReference>
<evidence type="ECO:0000256" key="4">
    <source>
        <dbReference type="PROSITE-ProRule" id="PRU01343"/>
    </source>
</evidence>
<dbReference type="EMBL" id="OZ034814">
    <property type="protein sequence ID" value="CAL1361458.1"/>
    <property type="molecule type" value="Genomic_DNA"/>
</dbReference>
<feature type="domain" description="GRF-type" evidence="5">
    <location>
        <begin position="23"/>
        <end position="68"/>
    </location>
</feature>
<protein>
    <recommendedName>
        <fullName evidence="5">GRF-type domain-containing protein</fullName>
    </recommendedName>
</protein>
<evidence type="ECO:0000313" key="6">
    <source>
        <dbReference type="EMBL" id="CAL1361458.1"/>
    </source>
</evidence>
<accession>A0AAV2CYH3</accession>
<dbReference type="AlphaFoldDB" id="A0AAV2CYH3"/>
<evidence type="ECO:0000256" key="1">
    <source>
        <dbReference type="ARBA" id="ARBA00022723"/>
    </source>
</evidence>
<keyword evidence="1" id="KW-0479">Metal-binding</keyword>
<dbReference type="InterPro" id="IPR010666">
    <property type="entry name" value="Znf_GRF"/>
</dbReference>
<keyword evidence="3" id="KW-0862">Zinc</keyword>
<evidence type="ECO:0000259" key="5">
    <source>
        <dbReference type="PROSITE" id="PS51999"/>
    </source>
</evidence>
<dbReference type="Proteomes" id="UP001497516">
    <property type="component" value="Chromosome 10"/>
</dbReference>
<proteinExistence type="predicted"/>
<evidence type="ECO:0000313" key="7">
    <source>
        <dbReference type="Proteomes" id="UP001497516"/>
    </source>
</evidence>
<gene>
    <name evidence="6" type="ORF">LTRI10_LOCUS8833</name>
</gene>
<evidence type="ECO:0000256" key="3">
    <source>
        <dbReference type="ARBA" id="ARBA00022833"/>
    </source>
</evidence>
<keyword evidence="2 4" id="KW-0863">Zinc-finger</keyword>
<reference evidence="6 7" key="1">
    <citation type="submission" date="2024-04" db="EMBL/GenBank/DDBJ databases">
        <authorList>
            <person name="Fracassetti M."/>
        </authorList>
    </citation>
    <scope>NUCLEOTIDE SEQUENCE [LARGE SCALE GENOMIC DNA]</scope>
</reference>
<sequence length="134" mass="15370">MASGGREIAVLDAFHYEEKEVLCDCGLRAARRISCTSGNPNRKFFGCPRFSPSDTKKACHYFEWYDIRAAVFKATSMLSAKVTRLETENRQLRSLLGRVMKDGAGIHEPIELFIELEIIKQKIERLELERTSRN</sequence>
<dbReference type="PROSITE" id="PS51999">
    <property type="entry name" value="ZF_GRF"/>
    <property type="match status" value="1"/>
</dbReference>
<name>A0AAV2CYH3_9ROSI</name>